<proteinExistence type="predicted"/>
<organism evidence="1 2">
    <name type="scientific">Racocetra persica</name>
    <dbReference type="NCBI Taxonomy" id="160502"/>
    <lineage>
        <taxon>Eukaryota</taxon>
        <taxon>Fungi</taxon>
        <taxon>Fungi incertae sedis</taxon>
        <taxon>Mucoromycota</taxon>
        <taxon>Glomeromycotina</taxon>
        <taxon>Glomeromycetes</taxon>
        <taxon>Diversisporales</taxon>
        <taxon>Gigasporaceae</taxon>
        <taxon>Racocetra</taxon>
    </lineage>
</organism>
<comment type="caution">
    <text evidence="1">The sequence shown here is derived from an EMBL/GenBank/DDBJ whole genome shotgun (WGS) entry which is preliminary data.</text>
</comment>
<sequence>TLLQLDGSAISHSGVSEAANNSEDLSGLTEEEEDLLDSYGA</sequence>
<evidence type="ECO:0000313" key="1">
    <source>
        <dbReference type="EMBL" id="CAG8796156.1"/>
    </source>
</evidence>
<dbReference type="Proteomes" id="UP000789920">
    <property type="component" value="Unassembled WGS sequence"/>
</dbReference>
<reference evidence="1" key="1">
    <citation type="submission" date="2021-06" db="EMBL/GenBank/DDBJ databases">
        <authorList>
            <person name="Kallberg Y."/>
            <person name="Tangrot J."/>
            <person name="Rosling A."/>
        </authorList>
    </citation>
    <scope>NUCLEOTIDE SEQUENCE</scope>
    <source>
        <strain evidence="1">MA461A</strain>
    </source>
</reference>
<keyword evidence="2" id="KW-1185">Reference proteome</keyword>
<feature type="non-terminal residue" evidence="1">
    <location>
        <position position="1"/>
    </location>
</feature>
<dbReference type="EMBL" id="CAJVQC010056185">
    <property type="protein sequence ID" value="CAG8796156.1"/>
    <property type="molecule type" value="Genomic_DNA"/>
</dbReference>
<protein>
    <submittedName>
        <fullName evidence="1">18780_t:CDS:1</fullName>
    </submittedName>
</protein>
<evidence type="ECO:0000313" key="2">
    <source>
        <dbReference type="Proteomes" id="UP000789920"/>
    </source>
</evidence>
<gene>
    <name evidence="1" type="ORF">RPERSI_LOCUS20105</name>
</gene>
<accession>A0ACA9RK25</accession>
<name>A0ACA9RK25_9GLOM</name>